<protein>
    <submittedName>
        <fullName evidence="5">Helix-turn-helix domain-containing protein</fullName>
    </submittedName>
</protein>
<accession>A0ABY4FY43</accession>
<evidence type="ECO:0000313" key="5">
    <source>
        <dbReference type="EMBL" id="UOQ61195.1"/>
    </source>
</evidence>
<dbReference type="PANTHER" id="PTHR46796:SF6">
    <property type="entry name" value="ARAC SUBFAMILY"/>
    <property type="match status" value="1"/>
</dbReference>
<keyword evidence="1" id="KW-0805">Transcription regulation</keyword>
<dbReference type="EMBL" id="CP095043">
    <property type="protein sequence ID" value="UOQ61195.1"/>
    <property type="molecule type" value="Genomic_DNA"/>
</dbReference>
<evidence type="ECO:0000256" key="2">
    <source>
        <dbReference type="ARBA" id="ARBA00023125"/>
    </source>
</evidence>
<dbReference type="InterPro" id="IPR018060">
    <property type="entry name" value="HTH_AraC"/>
</dbReference>
<dbReference type="PROSITE" id="PS01124">
    <property type="entry name" value="HTH_ARAC_FAMILY_2"/>
    <property type="match status" value="1"/>
</dbReference>
<dbReference type="Gene3D" id="1.10.10.60">
    <property type="entry name" value="Homeodomain-like"/>
    <property type="match status" value="1"/>
</dbReference>
<feature type="domain" description="HTH araC/xylS-type" evidence="4">
    <location>
        <begin position="200"/>
        <end position="301"/>
    </location>
</feature>
<dbReference type="PANTHER" id="PTHR46796">
    <property type="entry name" value="HTH-TYPE TRANSCRIPTIONAL ACTIVATOR RHAS-RELATED"/>
    <property type="match status" value="1"/>
</dbReference>
<sequence length="307" mass="33111">MAPTDAPRKISDRSIEQFAGADLVREGTRGRGPLGMNAAVHALGPVLLVSASGEAQEIERRPLAPGMPTMDFIFVEAGTFTHSVGSAWEECSGPLMIAPSGLPQHVRFITPWRFLVARIATDALRPFLPALPEHARVFETMRLPERAMAGYLASVGHDATAGPGESLTASRLIVEMAGAVLRDRFGSGSPQGHSSTDIWGHAQAVIVEECTNVDFDPRALAQRVGCSLRRLQAEFTDRGTTVAGEIRRERARIAHALLRDPAQARVRLATIAEQSGFSATSTMHRVIAETFGVPPTRLRGIPERPSE</sequence>
<dbReference type="SMART" id="SM00342">
    <property type="entry name" value="HTH_ARAC"/>
    <property type="match status" value="1"/>
</dbReference>
<dbReference type="InterPro" id="IPR050204">
    <property type="entry name" value="AraC_XylS_family_regulators"/>
</dbReference>
<proteinExistence type="predicted"/>
<reference evidence="5 6" key="1">
    <citation type="submission" date="2022-04" db="EMBL/GenBank/DDBJ databases">
        <title>Leucobacter sp. isolated from rhizosphere of onion.</title>
        <authorList>
            <person name="Won M."/>
            <person name="Lee C.-M."/>
            <person name="Woen H.-Y."/>
            <person name="Kwon S.-W."/>
        </authorList>
    </citation>
    <scope>NUCLEOTIDE SEQUENCE [LARGE SCALE GENOMIC DNA]</scope>
    <source>
        <strain evidence="5 6">H25R-14</strain>
    </source>
</reference>
<dbReference type="Proteomes" id="UP000831775">
    <property type="component" value="Chromosome"/>
</dbReference>
<keyword evidence="6" id="KW-1185">Reference proteome</keyword>
<dbReference type="RefSeq" id="WP_244687451.1">
    <property type="nucleotide sequence ID" value="NZ_CP095043.1"/>
</dbReference>
<keyword evidence="2" id="KW-0238">DNA-binding</keyword>
<evidence type="ECO:0000259" key="4">
    <source>
        <dbReference type="PROSITE" id="PS01124"/>
    </source>
</evidence>
<organism evidence="5 6">
    <name type="scientific">Leucobacter rhizosphaerae</name>
    <dbReference type="NCBI Taxonomy" id="2932245"/>
    <lineage>
        <taxon>Bacteria</taxon>
        <taxon>Bacillati</taxon>
        <taxon>Actinomycetota</taxon>
        <taxon>Actinomycetes</taxon>
        <taxon>Micrococcales</taxon>
        <taxon>Microbacteriaceae</taxon>
        <taxon>Leucobacter</taxon>
    </lineage>
</organism>
<evidence type="ECO:0000313" key="6">
    <source>
        <dbReference type="Proteomes" id="UP000831775"/>
    </source>
</evidence>
<evidence type="ECO:0000256" key="1">
    <source>
        <dbReference type="ARBA" id="ARBA00023015"/>
    </source>
</evidence>
<name>A0ABY4FY43_9MICO</name>
<keyword evidence="3" id="KW-0804">Transcription</keyword>
<gene>
    <name evidence="5" type="ORF">MUN76_04290</name>
</gene>
<dbReference type="Pfam" id="PF12833">
    <property type="entry name" value="HTH_18"/>
    <property type="match status" value="1"/>
</dbReference>
<evidence type="ECO:0000256" key="3">
    <source>
        <dbReference type="ARBA" id="ARBA00023163"/>
    </source>
</evidence>